<proteinExistence type="predicted"/>
<reference evidence="1 2" key="1">
    <citation type="journal article" date="2014" name="Mol. Plant">
        <title>Chromosome Scale Genome Assembly and Transcriptome Profiling of Nannochloropsis gaditana in Nitrogen Depletion.</title>
        <authorList>
            <person name="Corteggiani Carpinelli E."/>
            <person name="Telatin A."/>
            <person name="Vitulo N."/>
            <person name="Forcato C."/>
            <person name="D'Angelo M."/>
            <person name="Schiavon R."/>
            <person name="Vezzi A."/>
            <person name="Giacometti G.M."/>
            <person name="Morosinotto T."/>
            <person name="Valle G."/>
        </authorList>
    </citation>
    <scope>NUCLEOTIDE SEQUENCE [LARGE SCALE GENOMIC DNA]</scope>
    <source>
        <strain evidence="1 2">B-31</strain>
    </source>
</reference>
<sequence length="149" mass="17153">MAMYFTIIKIQHSFIATIYHGVKRKIPLSPTTWSATASRMLRSATLSRRSISSPLTFSFIITRDLRVWNHMARNIVEKMCSCRGKGLMHFIPGKNFPHNIYKILSSPKRTKINLLMALLTDLCAGYPIHFSGSPTNKFLDDWQDIVFFK</sequence>
<dbReference type="EMBL" id="AZIL01000671">
    <property type="protein sequence ID" value="EWM26411.1"/>
    <property type="molecule type" value="Genomic_DNA"/>
</dbReference>
<dbReference type="AlphaFoldDB" id="W7U0H0"/>
<name>W7U0H0_9STRA</name>
<gene>
    <name evidence="1" type="ORF">Naga_100879g2</name>
</gene>
<evidence type="ECO:0000313" key="2">
    <source>
        <dbReference type="Proteomes" id="UP000019335"/>
    </source>
</evidence>
<dbReference type="Proteomes" id="UP000019335">
    <property type="component" value="Chromosome 9"/>
</dbReference>
<evidence type="ECO:0000313" key="1">
    <source>
        <dbReference type="EMBL" id="EWM26411.1"/>
    </source>
</evidence>
<keyword evidence="2" id="KW-1185">Reference proteome</keyword>
<accession>W7U0H0</accession>
<protein>
    <submittedName>
        <fullName evidence="1">Uncharacterized protein</fullName>
    </submittedName>
</protein>
<comment type="caution">
    <text evidence="1">The sequence shown here is derived from an EMBL/GenBank/DDBJ whole genome shotgun (WGS) entry which is preliminary data.</text>
</comment>
<organism evidence="1 2">
    <name type="scientific">Nannochloropsis gaditana</name>
    <dbReference type="NCBI Taxonomy" id="72520"/>
    <lineage>
        <taxon>Eukaryota</taxon>
        <taxon>Sar</taxon>
        <taxon>Stramenopiles</taxon>
        <taxon>Ochrophyta</taxon>
        <taxon>Eustigmatophyceae</taxon>
        <taxon>Eustigmatales</taxon>
        <taxon>Monodopsidaceae</taxon>
        <taxon>Nannochloropsis</taxon>
    </lineage>
</organism>